<evidence type="ECO:0000259" key="5">
    <source>
        <dbReference type="Pfam" id="PF07980"/>
    </source>
</evidence>
<evidence type="ECO:0000256" key="2">
    <source>
        <dbReference type="ARBA" id="ARBA00022729"/>
    </source>
</evidence>
<evidence type="ECO:0008006" key="8">
    <source>
        <dbReference type="Google" id="ProtNLM"/>
    </source>
</evidence>
<dbReference type="InterPro" id="IPR033985">
    <property type="entry name" value="SusD-like_N"/>
</dbReference>
<reference evidence="7" key="1">
    <citation type="submission" date="2019-08" db="EMBL/GenBank/DDBJ databases">
        <authorList>
            <person name="Kucharzyk K."/>
            <person name="Murdoch R.W."/>
            <person name="Higgins S."/>
            <person name="Loffler F."/>
        </authorList>
    </citation>
    <scope>NUCLEOTIDE SEQUENCE</scope>
</reference>
<dbReference type="InterPro" id="IPR011990">
    <property type="entry name" value="TPR-like_helical_dom_sf"/>
</dbReference>
<feature type="domain" description="RagB/SusD" evidence="5">
    <location>
        <begin position="321"/>
        <end position="562"/>
    </location>
</feature>
<dbReference type="GO" id="GO:0009279">
    <property type="term" value="C:cell outer membrane"/>
    <property type="evidence" value="ECO:0007669"/>
    <property type="project" value="UniProtKB-SubCell"/>
</dbReference>
<accession>A0A644VB35</accession>
<organism evidence="7">
    <name type="scientific">bioreactor metagenome</name>
    <dbReference type="NCBI Taxonomy" id="1076179"/>
    <lineage>
        <taxon>unclassified sequences</taxon>
        <taxon>metagenomes</taxon>
        <taxon>ecological metagenomes</taxon>
    </lineage>
</organism>
<keyword evidence="3" id="KW-0472">Membrane</keyword>
<dbReference type="SUPFAM" id="SSF48452">
    <property type="entry name" value="TPR-like"/>
    <property type="match status" value="1"/>
</dbReference>
<evidence type="ECO:0000256" key="4">
    <source>
        <dbReference type="ARBA" id="ARBA00023237"/>
    </source>
</evidence>
<dbReference type="Pfam" id="PF07980">
    <property type="entry name" value="SusD_RagB"/>
    <property type="match status" value="1"/>
</dbReference>
<evidence type="ECO:0000256" key="3">
    <source>
        <dbReference type="ARBA" id="ARBA00023136"/>
    </source>
</evidence>
<protein>
    <recommendedName>
        <fullName evidence="8">SusD-like protein</fullName>
    </recommendedName>
</protein>
<keyword evidence="4" id="KW-0998">Cell outer membrane</keyword>
<dbReference type="EMBL" id="VSSQ01000260">
    <property type="protein sequence ID" value="MPL88564.1"/>
    <property type="molecule type" value="Genomic_DNA"/>
</dbReference>
<evidence type="ECO:0000256" key="1">
    <source>
        <dbReference type="ARBA" id="ARBA00004442"/>
    </source>
</evidence>
<gene>
    <name evidence="7" type="ORF">SDC9_34590</name>
</gene>
<evidence type="ECO:0000259" key="6">
    <source>
        <dbReference type="Pfam" id="PF14322"/>
    </source>
</evidence>
<dbReference type="InterPro" id="IPR012944">
    <property type="entry name" value="SusD_RagB_dom"/>
</dbReference>
<proteinExistence type="predicted"/>
<comment type="subcellular location">
    <subcellularLocation>
        <location evidence="1">Cell outer membrane</location>
    </subcellularLocation>
</comment>
<evidence type="ECO:0000313" key="7">
    <source>
        <dbReference type="EMBL" id="MPL88564.1"/>
    </source>
</evidence>
<feature type="domain" description="SusD-like N-terminal" evidence="6">
    <location>
        <begin position="70"/>
        <end position="237"/>
    </location>
</feature>
<dbReference type="AlphaFoldDB" id="A0A644VB35"/>
<sequence>MLSFKLLSYKIMYKKYIVMITLPIVLLGCNFLDFDESIGKTDDIAYGYFDELSRHVTHIYGQMSPDWGVLNGALMESATDNAVYTWQDSKIYDVYNNAWSSINLVDNKWNLYYTAIRSANLFLHNYSLDRLKRFENNINYKEDIEKAEKYPYEVRFLRAFFYFELAKRYGNIPLLTTVYEKDKINSVSQTPFDSIVQFIANECDSIIPYLPANHRTFYNETGRVTKGAAMALKSRALLYAASPLHNLTDDLEKWGKAAKAAGDLISVSTSESWYFLDPNVNLFSNGNDVLKARELIFERRGALSSSFEETNLPIGFYTAKSGNTPTQNLVDAFEMIDGTPFDWSNPEHAANPYLNRDPRLAKIIVYNGAKIINETVETFKGGKNATPIVGASLSGYYLRKYIDARVSLDPVNPVQRPHHFVLFRYAEVFLNYAEALNEYKGPDYTDDIFTISARDALNRIRTYVRMPLITDAISKDSFRERVKNERRVELAFEDHRFWDIRRWKIGEVVNNIYGISIEKNNAVFTYEKKLIQRRVWDNKMYLYPIPKSELFINSNLSQNPGWE</sequence>
<comment type="caution">
    <text evidence="7">The sequence shown here is derived from an EMBL/GenBank/DDBJ whole genome shotgun (WGS) entry which is preliminary data.</text>
</comment>
<name>A0A644VB35_9ZZZZ</name>
<keyword evidence="2" id="KW-0732">Signal</keyword>
<dbReference type="Gene3D" id="1.25.40.390">
    <property type="match status" value="1"/>
</dbReference>
<dbReference type="Pfam" id="PF14322">
    <property type="entry name" value="SusD-like_3"/>
    <property type="match status" value="1"/>
</dbReference>
<dbReference type="PROSITE" id="PS51257">
    <property type="entry name" value="PROKAR_LIPOPROTEIN"/>
    <property type="match status" value="1"/>
</dbReference>